<dbReference type="Proteomes" id="UP000752172">
    <property type="component" value="Unassembled WGS sequence"/>
</dbReference>
<dbReference type="AlphaFoldDB" id="A0A921NGG6"/>
<sequence>MSTDKSSSTQAIALWEELTGKSVNSSSYTFRVGSDNFDLYQANKRVKQAQAVGDDLTVTLVVKALAEQYALAESFTLADILAGNERLQARLELVGRMNALFALAATVARNEAFFHYCEGALAHYRDLTPQTLDEKSRQFVRESSCFVGLDAYHGVDRLTRLMICDGVVGGAAEAKVSRLVFAFESIEDLITHARRIPTGFSLCVILAPHVSDSYFVMVVNTGGRILVLTDKGNYTHPLQEQRMRGRNDRYNLNRIEGSHFPYDLLDIQWGDNGRHASAGEAGTALMSSDSGLRVLGTLADLKDWDLLWLHLFIDQCRDRYFDRGLAEPLLATGSMVRLPHMWVESSPQLPVPAEYELKLETRASVDLNTEFLHTIEPKWAETHNPNRWMEDRFAAMVPDECLYLPSEALNGETPILGHAGEERRELTRRNVDSLPFWEKEKLPQLHLQGLALTALSTPDRVIRDCHFLARYNQVQVIAQLVKEDFAARREVVQNWFYDAAARNLPHLIEDLLSLNHERFCIEFSDHQDSLRALGRAKPEGFMEQGLNSHRAISVRYVPVRKQHIPRRTDRSLSLAKALKLIDFTYGCYHCAVDRGQEAQLFFSLDVSSVFDLMRVTGLSFERIPPELRHLGISTYVGNSILSRLDPLSDLRNPWDKPQLSFVLPVSLQAFKEFRRRRGLSVPKAGELEAFANQQAEELRVKRKHQATDAASTVAGLEL</sequence>
<reference evidence="1" key="2">
    <citation type="submission" date="2021-09" db="EMBL/GenBank/DDBJ databases">
        <authorList>
            <person name="Gilroy R."/>
        </authorList>
    </citation>
    <scope>NUCLEOTIDE SEQUENCE</scope>
    <source>
        <strain evidence="1">ChiSjej2B20-17149</strain>
    </source>
</reference>
<dbReference type="EMBL" id="DYTS01000187">
    <property type="protein sequence ID" value="HJH19148.1"/>
    <property type="molecule type" value="Genomic_DNA"/>
</dbReference>
<organism evidence="1 2">
    <name type="scientific">Pseudomonas lactis</name>
    <dbReference type="NCBI Taxonomy" id="1615674"/>
    <lineage>
        <taxon>Bacteria</taxon>
        <taxon>Pseudomonadati</taxon>
        <taxon>Pseudomonadota</taxon>
        <taxon>Gammaproteobacteria</taxon>
        <taxon>Pseudomonadales</taxon>
        <taxon>Pseudomonadaceae</taxon>
        <taxon>Pseudomonas</taxon>
    </lineage>
</organism>
<protein>
    <submittedName>
        <fullName evidence="1">Uncharacterized protein</fullName>
    </submittedName>
</protein>
<reference evidence="1" key="1">
    <citation type="journal article" date="2021" name="PeerJ">
        <title>Extensive microbial diversity within the chicken gut microbiome revealed by metagenomics and culture.</title>
        <authorList>
            <person name="Gilroy R."/>
            <person name="Ravi A."/>
            <person name="Getino M."/>
            <person name="Pursley I."/>
            <person name="Horton D.L."/>
            <person name="Alikhan N.F."/>
            <person name="Baker D."/>
            <person name="Gharbi K."/>
            <person name="Hall N."/>
            <person name="Watson M."/>
            <person name="Adriaenssens E.M."/>
            <person name="Foster-Nyarko E."/>
            <person name="Jarju S."/>
            <person name="Secka A."/>
            <person name="Antonio M."/>
            <person name="Oren A."/>
            <person name="Chaudhuri R.R."/>
            <person name="La Ragione R."/>
            <person name="Hildebrand F."/>
            <person name="Pallen M.J."/>
        </authorList>
    </citation>
    <scope>NUCLEOTIDE SEQUENCE</scope>
    <source>
        <strain evidence="1">ChiSjej2B20-17149</strain>
    </source>
</reference>
<evidence type="ECO:0000313" key="1">
    <source>
        <dbReference type="EMBL" id="HJH19148.1"/>
    </source>
</evidence>
<name>A0A921NGG6_9PSED</name>
<accession>A0A921NGG6</accession>
<evidence type="ECO:0000313" key="2">
    <source>
        <dbReference type="Proteomes" id="UP000752172"/>
    </source>
</evidence>
<proteinExistence type="predicted"/>
<gene>
    <name evidence="1" type="ORF">K8W20_10600</name>
</gene>
<comment type="caution">
    <text evidence="1">The sequence shown here is derived from an EMBL/GenBank/DDBJ whole genome shotgun (WGS) entry which is preliminary data.</text>
</comment>
<dbReference type="RefSeq" id="WP_278916900.1">
    <property type="nucleotide sequence ID" value="NZ_DYTS01000187.1"/>
</dbReference>